<comment type="caution">
    <text evidence="1">The sequence shown here is derived from an EMBL/GenBank/DDBJ whole genome shotgun (WGS) entry which is preliminary data.</text>
</comment>
<dbReference type="PATRIC" id="fig|66430.4.peg.6948"/>
<proteinExistence type="predicted"/>
<dbReference type="EMBL" id="LFML01000079">
    <property type="protein sequence ID" value="KMO96072.1"/>
    <property type="molecule type" value="Genomic_DNA"/>
</dbReference>
<evidence type="ECO:0000313" key="1">
    <source>
        <dbReference type="EMBL" id="KMO96072.1"/>
    </source>
</evidence>
<sequence>MSARNFHDYADDPAILYVLHHEVQDALKVGIASAAGQELRLQAHRRHGWTTELRIEFETGHQALQVERAVLSFLRSCGATSTVLQAAMPQGGYTETLAHPRLLGLDLQDLLQVTHLASRLVRKAHCSLSRAMRVLFDAVGVLQLLVERGHKDRAREVLCQVLPLQLQLAQAVGRDDIALEVHEFLQAVEAKWTAPA</sequence>
<protein>
    <submittedName>
        <fullName evidence="1">Uncharacterized protein</fullName>
    </submittedName>
</protein>
<dbReference type="Proteomes" id="UP000035932">
    <property type="component" value="Unassembled WGS sequence"/>
</dbReference>
<dbReference type="OrthoDB" id="5115445at2"/>
<reference evidence="1 2" key="1">
    <citation type="submission" date="2015-06" db="EMBL/GenBank/DDBJ databases">
        <title>Recapitulation of the evolution of biosynthetic gene clusters reveals hidden chemical diversity on bacterial genomes.</title>
        <authorList>
            <person name="Cruz-Morales P."/>
            <person name="Martinez-Guerrero C."/>
            <person name="Morales-Escalante M.A."/>
            <person name="Yanez-Guerra L.A."/>
            <person name="Kopp J.F."/>
            <person name="Feldmann J."/>
            <person name="Ramos-Aboites H.E."/>
            <person name="Barona-Gomez F."/>
        </authorList>
    </citation>
    <scope>NUCLEOTIDE SEQUENCE [LARGE SCALE GENOMIC DNA]</scope>
    <source>
        <strain evidence="1 2">ATCC 31245</strain>
    </source>
</reference>
<keyword evidence="2" id="KW-1185">Reference proteome</keyword>
<accession>A0A0J6XP94</accession>
<dbReference type="AlphaFoldDB" id="A0A0J6XP94"/>
<dbReference type="STRING" id="66430.ACS04_20545"/>
<name>A0A0J6XP94_9ACTN</name>
<gene>
    <name evidence="1" type="ORF">ACS04_20545</name>
</gene>
<organism evidence="1 2">
    <name type="scientific">Streptomyces roseus</name>
    <dbReference type="NCBI Taxonomy" id="66430"/>
    <lineage>
        <taxon>Bacteria</taxon>
        <taxon>Bacillati</taxon>
        <taxon>Actinomycetota</taxon>
        <taxon>Actinomycetes</taxon>
        <taxon>Kitasatosporales</taxon>
        <taxon>Streptomycetaceae</taxon>
        <taxon>Streptomyces</taxon>
    </lineage>
</organism>
<dbReference type="RefSeq" id="WP_048478123.1">
    <property type="nucleotide sequence ID" value="NZ_JBIRUD010000036.1"/>
</dbReference>
<evidence type="ECO:0000313" key="2">
    <source>
        <dbReference type="Proteomes" id="UP000035932"/>
    </source>
</evidence>